<dbReference type="EMBL" id="AP012489">
    <property type="protein sequence ID" value="BAN90420.1"/>
    <property type="molecule type" value="Genomic_DNA"/>
</dbReference>
<accession>U3TEF8</accession>
<dbReference type="GO" id="GO:0016779">
    <property type="term" value="F:nucleotidyltransferase activity"/>
    <property type="evidence" value="ECO:0007669"/>
    <property type="project" value="UniProtKB-ARBA"/>
</dbReference>
<keyword evidence="3" id="KW-1185">Reference proteome</keyword>
<proteinExistence type="predicted"/>
<evidence type="ECO:0000313" key="2">
    <source>
        <dbReference type="EMBL" id="BAN90420.1"/>
    </source>
</evidence>
<dbReference type="GeneID" id="17110305"/>
<evidence type="ECO:0000259" key="1">
    <source>
        <dbReference type="Pfam" id="PF12804"/>
    </source>
</evidence>
<dbReference type="InterPro" id="IPR029044">
    <property type="entry name" value="Nucleotide-diphossugar_trans"/>
</dbReference>
<sequence length="246" mass="25801">MAGAGLVLAAGFSKRFRREVGLHKVAVSVKGYPLLCYPLASLILAGVERVFVVASQFNLNIVESALEQCPYEASDTILSPLSILGNGFSLVEGLMEAGARGYGCLAVSMGDHIYPPSIARRVLEAGCNALGVDSRPAYIDLREATHVSMEPGGLRLGKGLDGCCVDIGLHTLDTGLAALGCIDPSPEGEAGVSQVITCASQRGYRFSLVDVGGGPWTEVDSTEDLERLLSGVGSRVLEAVRGEWGF</sequence>
<gene>
    <name evidence="2" type="ORF">ACAM_0951</name>
</gene>
<organism evidence="2 3">
    <name type="scientific">Aeropyrum camini SY1 = JCM 12091</name>
    <dbReference type="NCBI Taxonomy" id="1198449"/>
    <lineage>
        <taxon>Archaea</taxon>
        <taxon>Thermoproteota</taxon>
        <taxon>Thermoprotei</taxon>
        <taxon>Desulfurococcales</taxon>
        <taxon>Desulfurococcaceae</taxon>
        <taxon>Aeropyrum</taxon>
    </lineage>
</organism>
<dbReference type="eggNOG" id="arCOG00674">
    <property type="taxonomic scope" value="Archaea"/>
</dbReference>
<dbReference type="KEGG" id="acj:ACAM_0951"/>
<name>U3TEF8_9CREN</name>
<feature type="domain" description="MobA-like NTP transferase" evidence="1">
    <location>
        <begin position="5"/>
        <end position="125"/>
    </location>
</feature>
<reference evidence="2 3" key="1">
    <citation type="journal article" date="2013" name="Appl. Environ. Microbiol.">
        <title>Variation of the Virus-Related Elements within Syntenic Genomes of the Hyperthermophilic Archaeon Aeropyrum.</title>
        <authorList>
            <person name="Daifuku T."/>
            <person name="Yoshida T."/>
            <person name="Kitamura T."/>
            <person name="Kawaichi S."/>
            <person name="Inoue T."/>
            <person name="Nomura K."/>
            <person name="Yoshida Y."/>
            <person name="Kuno S."/>
            <person name="Sako Y."/>
        </authorList>
    </citation>
    <scope>NUCLEOTIDE SEQUENCE [LARGE SCALE GENOMIC DNA]</scope>
    <source>
        <strain evidence="2 3">SY1</strain>
    </source>
</reference>
<dbReference type="AlphaFoldDB" id="U3TEF8"/>
<dbReference type="SUPFAM" id="SSF53448">
    <property type="entry name" value="Nucleotide-diphospho-sugar transferases"/>
    <property type="match status" value="1"/>
</dbReference>
<dbReference type="OrthoDB" id="15372at2157"/>
<dbReference type="RefSeq" id="WP_022541693.1">
    <property type="nucleotide sequence ID" value="NC_022521.1"/>
</dbReference>
<dbReference type="STRING" id="1198449.ACAM_0951"/>
<dbReference type="InterPro" id="IPR025877">
    <property type="entry name" value="MobA-like_NTP_Trfase"/>
</dbReference>
<dbReference type="Gene3D" id="3.90.550.10">
    <property type="entry name" value="Spore Coat Polysaccharide Biosynthesis Protein SpsA, Chain A"/>
    <property type="match status" value="1"/>
</dbReference>
<dbReference type="Pfam" id="PF12804">
    <property type="entry name" value="NTP_transf_3"/>
    <property type="match status" value="1"/>
</dbReference>
<protein>
    <submittedName>
        <fullName evidence="2">Predicted sugar nucleotidyltransferase</fullName>
    </submittedName>
</protein>
<evidence type="ECO:0000313" key="3">
    <source>
        <dbReference type="Proteomes" id="UP000016887"/>
    </source>
</evidence>
<keyword evidence="2" id="KW-0808">Transferase</keyword>
<dbReference type="Proteomes" id="UP000016887">
    <property type="component" value="Chromosome"/>
</dbReference>